<reference evidence="1" key="2">
    <citation type="journal article" date="2007" name="Science">
        <title>Genome sequence of Aedes aegypti, a major arbovirus vector.</title>
        <authorList>
            <person name="Nene V."/>
            <person name="Wortman J.R."/>
            <person name="Lawson D."/>
            <person name="Haas B."/>
            <person name="Kodira C."/>
            <person name="Tu Z.J."/>
            <person name="Loftus B."/>
            <person name="Xi Z."/>
            <person name="Megy K."/>
            <person name="Grabherr M."/>
            <person name="Ren Q."/>
            <person name="Zdobnov E.M."/>
            <person name="Lobo N.F."/>
            <person name="Campbell K.S."/>
            <person name="Brown S.E."/>
            <person name="Bonaldo M.F."/>
            <person name="Zhu J."/>
            <person name="Sinkins S.P."/>
            <person name="Hogenkamp D.G."/>
            <person name="Amedeo P."/>
            <person name="Arensburger P."/>
            <person name="Atkinson P.W."/>
            <person name="Bidwell S."/>
            <person name="Biedler J."/>
            <person name="Birney E."/>
            <person name="Bruggner R.V."/>
            <person name="Costas J."/>
            <person name="Coy M.R."/>
            <person name="Crabtree J."/>
            <person name="Crawford M."/>
            <person name="Debruyn B."/>
            <person name="Decaprio D."/>
            <person name="Eiglmeier K."/>
            <person name="Eisenstadt E."/>
            <person name="El-Dorry H."/>
            <person name="Gelbart W.M."/>
            <person name="Gomes S.L."/>
            <person name="Hammond M."/>
            <person name="Hannick L.I."/>
            <person name="Hogan J.R."/>
            <person name="Holmes M.H."/>
            <person name="Jaffe D."/>
            <person name="Johnston J.S."/>
            <person name="Kennedy R.C."/>
            <person name="Koo H."/>
            <person name="Kravitz S."/>
            <person name="Kriventseva E.V."/>
            <person name="Kulp D."/>
            <person name="Labutti K."/>
            <person name="Lee E."/>
            <person name="Li S."/>
            <person name="Lovin D.D."/>
            <person name="Mao C."/>
            <person name="Mauceli E."/>
            <person name="Menck C.F."/>
            <person name="Miller J.R."/>
            <person name="Montgomery P."/>
            <person name="Mori A."/>
            <person name="Nascimento A.L."/>
            <person name="Naveira H.F."/>
            <person name="Nusbaum C."/>
            <person name="O'leary S."/>
            <person name="Orvis J."/>
            <person name="Pertea M."/>
            <person name="Quesneville H."/>
            <person name="Reidenbach K.R."/>
            <person name="Rogers Y.H."/>
            <person name="Roth C.W."/>
            <person name="Schneider J.R."/>
            <person name="Schatz M."/>
            <person name="Shumway M."/>
            <person name="Stanke M."/>
            <person name="Stinson E.O."/>
            <person name="Tubio J.M."/>
            <person name="Vanzee J.P."/>
            <person name="Verjovski-Almeida S."/>
            <person name="Werner D."/>
            <person name="White O."/>
            <person name="Wyder S."/>
            <person name="Zeng Q."/>
            <person name="Zhao Q."/>
            <person name="Zhao Y."/>
            <person name="Hill C.A."/>
            <person name="Raikhel A.S."/>
            <person name="Soares M.B."/>
            <person name="Knudson D.L."/>
            <person name="Lee N.H."/>
            <person name="Galagan J."/>
            <person name="Salzberg S.L."/>
            <person name="Paulsen I.T."/>
            <person name="Dimopoulos G."/>
            <person name="Collins F.H."/>
            <person name="Birren B."/>
            <person name="Fraser-Liggett C.M."/>
            <person name="Severson D.W."/>
        </authorList>
    </citation>
    <scope>NUCLEOTIDE SEQUENCE [LARGE SCALE GENOMIC DNA]</scope>
    <source>
        <strain evidence="1">Liverpool</strain>
    </source>
</reference>
<protein>
    <submittedName>
        <fullName evidence="1">AAEL006768-PA</fullName>
    </submittedName>
</protein>
<dbReference type="STRING" id="7159.Q174U9"/>
<name>Q174U9_AEDAE</name>
<reference evidence="1" key="1">
    <citation type="submission" date="2005-10" db="EMBL/GenBank/DDBJ databases">
        <authorList>
            <person name="Loftus B.J."/>
            <person name="Nene V.M."/>
            <person name="Hannick L.I."/>
            <person name="Bidwell S."/>
            <person name="Haas B."/>
            <person name="Amedeo P."/>
            <person name="Orvis J."/>
            <person name="Wortman J.R."/>
            <person name="White O.R."/>
            <person name="Salzberg S."/>
            <person name="Shumway M."/>
            <person name="Koo H."/>
            <person name="Zhao Y."/>
            <person name="Holmes M."/>
            <person name="Miller J."/>
            <person name="Schatz M."/>
            <person name="Pop M."/>
            <person name="Pai G."/>
            <person name="Utterback T."/>
            <person name="Rogers Y.-H."/>
            <person name="Kravitz S."/>
            <person name="Fraser C.M."/>
        </authorList>
    </citation>
    <scope>NUCLEOTIDE SEQUENCE</scope>
    <source>
        <strain evidence="1">Liverpool</strain>
    </source>
</reference>
<dbReference type="HOGENOM" id="CLU_2980878_0_0_1"/>
<dbReference type="Proteomes" id="UP000682892">
    <property type="component" value="Unassembled WGS sequence"/>
</dbReference>
<reference evidence="1" key="3">
    <citation type="submission" date="2012-09" db="EMBL/GenBank/DDBJ databases">
        <authorList>
            <consortium name="VectorBase"/>
        </authorList>
    </citation>
    <scope>NUCLEOTIDE SEQUENCE</scope>
    <source>
        <strain evidence="1">Liverpool</strain>
    </source>
</reference>
<gene>
    <name evidence="1" type="ORF">AaeL_AAEL006768</name>
</gene>
<sequence length="58" mass="7049">MTHARYITTSTTTSMTHKRITVDDEDRRYKNFMNAIKRKRLQHLKEQLQQQEIVSNQQ</sequence>
<proteinExistence type="predicted"/>
<evidence type="ECO:0000313" key="1">
    <source>
        <dbReference type="EMBL" id="EAT41614.1"/>
    </source>
</evidence>
<dbReference type="PaxDb" id="7159-AAEL006768-PA"/>
<organism evidence="1 2">
    <name type="scientific">Aedes aegypti</name>
    <name type="common">Yellowfever mosquito</name>
    <name type="synonym">Culex aegypti</name>
    <dbReference type="NCBI Taxonomy" id="7159"/>
    <lineage>
        <taxon>Eukaryota</taxon>
        <taxon>Metazoa</taxon>
        <taxon>Ecdysozoa</taxon>
        <taxon>Arthropoda</taxon>
        <taxon>Hexapoda</taxon>
        <taxon>Insecta</taxon>
        <taxon>Pterygota</taxon>
        <taxon>Neoptera</taxon>
        <taxon>Endopterygota</taxon>
        <taxon>Diptera</taxon>
        <taxon>Nematocera</taxon>
        <taxon>Culicoidea</taxon>
        <taxon>Culicidae</taxon>
        <taxon>Culicinae</taxon>
        <taxon>Aedini</taxon>
        <taxon>Aedes</taxon>
        <taxon>Stegomyia</taxon>
    </lineage>
</organism>
<dbReference type="EMBL" id="CH477405">
    <property type="protein sequence ID" value="EAT41614.1"/>
    <property type="molecule type" value="Genomic_DNA"/>
</dbReference>
<dbReference type="AlphaFoldDB" id="Q174U9"/>
<evidence type="ECO:0000313" key="2">
    <source>
        <dbReference type="Proteomes" id="UP000682892"/>
    </source>
</evidence>
<accession>Q174U9</accession>